<dbReference type="GO" id="GO:0003700">
    <property type="term" value="F:DNA-binding transcription factor activity"/>
    <property type="evidence" value="ECO:0007669"/>
    <property type="project" value="InterPro"/>
</dbReference>
<dbReference type="PANTHER" id="PTHR33154:SF18">
    <property type="entry name" value="ARSENICAL RESISTANCE OPERON REPRESSOR"/>
    <property type="match status" value="1"/>
</dbReference>
<feature type="domain" description="HTH arsR-type" evidence="4">
    <location>
        <begin position="1"/>
        <end position="93"/>
    </location>
</feature>
<dbReference type="Proteomes" id="UP000177614">
    <property type="component" value="Unassembled WGS sequence"/>
</dbReference>
<evidence type="ECO:0000256" key="1">
    <source>
        <dbReference type="ARBA" id="ARBA00023015"/>
    </source>
</evidence>
<dbReference type="EMBL" id="MEWR01000023">
    <property type="protein sequence ID" value="OGC81580.1"/>
    <property type="molecule type" value="Genomic_DNA"/>
</dbReference>
<dbReference type="PRINTS" id="PR00778">
    <property type="entry name" value="HTHARSR"/>
</dbReference>
<dbReference type="STRING" id="1817814.A2V81_04855"/>
<dbReference type="InterPro" id="IPR036390">
    <property type="entry name" value="WH_DNA-bd_sf"/>
</dbReference>
<reference evidence="5 6" key="1">
    <citation type="journal article" date="2016" name="Nat. Commun.">
        <title>Thousands of microbial genomes shed light on interconnected biogeochemical processes in an aquifer system.</title>
        <authorList>
            <person name="Anantharaman K."/>
            <person name="Brown C.T."/>
            <person name="Hug L.A."/>
            <person name="Sharon I."/>
            <person name="Castelle C.J."/>
            <person name="Probst A.J."/>
            <person name="Thomas B.C."/>
            <person name="Singh A."/>
            <person name="Wilkins M.J."/>
            <person name="Karaoz U."/>
            <person name="Brodie E.L."/>
            <person name="Williams K.H."/>
            <person name="Hubbard S.S."/>
            <person name="Banfield J.F."/>
        </authorList>
    </citation>
    <scope>NUCLEOTIDE SEQUENCE [LARGE SCALE GENOMIC DNA]</scope>
</reference>
<sequence length="93" mass="10644">MNTTCTKKCTDCFSLLADTTRLKIFTKVRGGISQVKELVKEIDVSQPTISHHLGLLAEHGVVTATKEGRETKYRFNPKYSCRECHIFEHTFRL</sequence>
<dbReference type="PANTHER" id="PTHR33154">
    <property type="entry name" value="TRANSCRIPTIONAL REGULATOR, ARSR FAMILY"/>
    <property type="match status" value="1"/>
</dbReference>
<organism evidence="5 6">
    <name type="scientific">Candidatus Abawacabacteria bacterium RBG_16_42_10</name>
    <dbReference type="NCBI Taxonomy" id="1817814"/>
    <lineage>
        <taxon>Bacteria</taxon>
        <taxon>Candidatus Abawacaibacteriota</taxon>
    </lineage>
</organism>
<dbReference type="SMART" id="SM00418">
    <property type="entry name" value="HTH_ARSR"/>
    <property type="match status" value="1"/>
</dbReference>
<gene>
    <name evidence="5" type="ORF">A2V81_04855</name>
</gene>
<dbReference type="GO" id="GO:0003677">
    <property type="term" value="F:DNA binding"/>
    <property type="evidence" value="ECO:0007669"/>
    <property type="project" value="UniProtKB-KW"/>
</dbReference>
<evidence type="ECO:0000313" key="5">
    <source>
        <dbReference type="EMBL" id="OGC81580.1"/>
    </source>
</evidence>
<proteinExistence type="predicted"/>
<dbReference type="InterPro" id="IPR036388">
    <property type="entry name" value="WH-like_DNA-bd_sf"/>
</dbReference>
<keyword evidence="1" id="KW-0805">Transcription regulation</keyword>
<dbReference type="Pfam" id="PF01022">
    <property type="entry name" value="HTH_5"/>
    <property type="match status" value="1"/>
</dbReference>
<protein>
    <recommendedName>
        <fullName evidence="4">HTH arsR-type domain-containing protein</fullName>
    </recommendedName>
</protein>
<dbReference type="SUPFAM" id="SSF46785">
    <property type="entry name" value="Winged helix' DNA-binding domain"/>
    <property type="match status" value="1"/>
</dbReference>
<evidence type="ECO:0000313" key="6">
    <source>
        <dbReference type="Proteomes" id="UP000177614"/>
    </source>
</evidence>
<evidence type="ECO:0000259" key="4">
    <source>
        <dbReference type="PROSITE" id="PS50987"/>
    </source>
</evidence>
<keyword evidence="3" id="KW-0804">Transcription</keyword>
<keyword evidence="2" id="KW-0238">DNA-binding</keyword>
<dbReference type="InterPro" id="IPR051081">
    <property type="entry name" value="HTH_MetalResp_TranReg"/>
</dbReference>
<evidence type="ECO:0000256" key="3">
    <source>
        <dbReference type="ARBA" id="ARBA00023163"/>
    </source>
</evidence>
<dbReference type="PROSITE" id="PS50987">
    <property type="entry name" value="HTH_ARSR_2"/>
    <property type="match status" value="1"/>
</dbReference>
<dbReference type="InterPro" id="IPR011991">
    <property type="entry name" value="ArsR-like_HTH"/>
</dbReference>
<accession>A0A1F4XJ24</accession>
<dbReference type="NCBIfam" id="NF033788">
    <property type="entry name" value="HTH_metalloreg"/>
    <property type="match status" value="1"/>
</dbReference>
<comment type="caution">
    <text evidence="5">The sequence shown here is derived from an EMBL/GenBank/DDBJ whole genome shotgun (WGS) entry which is preliminary data.</text>
</comment>
<dbReference type="Gene3D" id="1.10.10.10">
    <property type="entry name" value="Winged helix-like DNA-binding domain superfamily/Winged helix DNA-binding domain"/>
    <property type="match status" value="1"/>
</dbReference>
<name>A0A1F4XJ24_9BACT</name>
<dbReference type="AlphaFoldDB" id="A0A1F4XJ24"/>
<evidence type="ECO:0000256" key="2">
    <source>
        <dbReference type="ARBA" id="ARBA00023125"/>
    </source>
</evidence>
<dbReference type="CDD" id="cd00090">
    <property type="entry name" value="HTH_ARSR"/>
    <property type="match status" value="1"/>
</dbReference>
<dbReference type="InterPro" id="IPR001845">
    <property type="entry name" value="HTH_ArsR_DNA-bd_dom"/>
</dbReference>